<dbReference type="EMBL" id="CP038852">
    <property type="protein sequence ID" value="QIZ21021.1"/>
    <property type="molecule type" value="Genomic_DNA"/>
</dbReference>
<dbReference type="Gene3D" id="3.30.420.40">
    <property type="match status" value="1"/>
</dbReference>
<keyword evidence="3" id="KW-1185">Reference proteome</keyword>
<reference evidence="2 3" key="1">
    <citation type="journal article" date="2020" name="Nat. Microbiol.">
        <title>Lysogenic host-virus interactions in SAR11 marine bacteria.</title>
        <authorList>
            <person name="Morris R.M."/>
            <person name="Cain K.R."/>
            <person name="Hvorecny K.L."/>
            <person name="Kollman J.M."/>
        </authorList>
    </citation>
    <scope>NUCLEOTIDE SEQUENCE [LARGE SCALE GENOMIC DNA]</scope>
    <source>
        <strain evidence="2 3">NP1</strain>
    </source>
</reference>
<feature type="domain" description="Gcp-like" evidence="1">
    <location>
        <begin position="36"/>
        <end position="88"/>
    </location>
</feature>
<dbReference type="SUPFAM" id="SSF53067">
    <property type="entry name" value="Actin-like ATPase domain"/>
    <property type="match status" value="1"/>
</dbReference>
<dbReference type="KEGG" id="peg:E5R92_04405"/>
<dbReference type="InterPro" id="IPR043129">
    <property type="entry name" value="ATPase_NBD"/>
</dbReference>
<organism evidence="2 3">
    <name type="scientific">Candidatus Pelagibacter giovannonii</name>
    <dbReference type="NCBI Taxonomy" id="2563896"/>
    <lineage>
        <taxon>Bacteria</taxon>
        <taxon>Pseudomonadati</taxon>
        <taxon>Pseudomonadota</taxon>
        <taxon>Alphaproteobacteria</taxon>
        <taxon>Candidatus Pelagibacterales</taxon>
        <taxon>Candidatus Pelagibacteraceae</taxon>
        <taxon>Candidatus Pelagibacter</taxon>
    </lineage>
</organism>
<sequence length="128" mass="14789">MKNLIVDATRDKIFLTLIVDGNIYTCSHENSKINFEKLMILINDFLKVNSSSLDQIEVIYVNRGPGSFAGIRNSLATIKALFLTKKINYYCFSFEDFKGFEEVKYEDVPNLCEKFKIKKNLINPIYLS</sequence>
<evidence type="ECO:0000313" key="3">
    <source>
        <dbReference type="Proteomes" id="UP000501094"/>
    </source>
</evidence>
<proteinExistence type="predicted"/>
<gene>
    <name evidence="2" type="ORF">E5R92_04405</name>
</gene>
<name>A0A6H1Q2K7_9PROT</name>
<dbReference type="RefSeq" id="WP_168606891.1">
    <property type="nucleotide sequence ID" value="NZ_CP038852.1"/>
</dbReference>
<evidence type="ECO:0000313" key="2">
    <source>
        <dbReference type="EMBL" id="QIZ21021.1"/>
    </source>
</evidence>
<dbReference type="InterPro" id="IPR000905">
    <property type="entry name" value="Gcp-like_dom"/>
</dbReference>
<dbReference type="Proteomes" id="UP000501094">
    <property type="component" value="Chromosome"/>
</dbReference>
<dbReference type="AlphaFoldDB" id="A0A6H1Q2K7"/>
<evidence type="ECO:0000259" key="1">
    <source>
        <dbReference type="Pfam" id="PF00814"/>
    </source>
</evidence>
<protein>
    <submittedName>
        <fullName evidence="2">Peptidase M22</fullName>
    </submittedName>
</protein>
<accession>A0A6H1Q2K7</accession>
<dbReference type="Pfam" id="PF00814">
    <property type="entry name" value="TsaD"/>
    <property type="match status" value="1"/>
</dbReference>